<dbReference type="Gene3D" id="1.10.390.10">
    <property type="entry name" value="Neutral Protease Domain 2"/>
    <property type="match status" value="1"/>
</dbReference>
<evidence type="ECO:0000256" key="8">
    <source>
        <dbReference type="ARBA" id="ARBA00023049"/>
    </source>
</evidence>
<dbReference type="GO" id="GO:0006508">
    <property type="term" value="P:proteolysis"/>
    <property type="evidence" value="ECO:0007669"/>
    <property type="project" value="UniProtKB-KW"/>
</dbReference>
<dbReference type="Pfam" id="PF17900">
    <property type="entry name" value="Peptidase_M1_N"/>
    <property type="match status" value="1"/>
</dbReference>
<dbReference type="GO" id="GO:0005737">
    <property type="term" value="C:cytoplasm"/>
    <property type="evidence" value="ECO:0007669"/>
    <property type="project" value="TreeGrafter"/>
</dbReference>
<dbReference type="PRINTS" id="PR00756">
    <property type="entry name" value="ALADIPTASE"/>
</dbReference>
<dbReference type="InterPro" id="IPR001930">
    <property type="entry name" value="Peptidase_M1"/>
</dbReference>
<proteinExistence type="inferred from homology"/>
<dbReference type="GO" id="GO:0042277">
    <property type="term" value="F:peptide binding"/>
    <property type="evidence" value="ECO:0007669"/>
    <property type="project" value="TreeGrafter"/>
</dbReference>
<keyword evidence="4" id="KW-0645">Protease</keyword>
<evidence type="ECO:0000259" key="9">
    <source>
        <dbReference type="Pfam" id="PF01433"/>
    </source>
</evidence>
<dbReference type="InterPro" id="IPR024571">
    <property type="entry name" value="ERAP1-like_C_dom"/>
</dbReference>
<dbReference type="FunFam" id="2.60.40.1730:FF:000010">
    <property type="entry name" value="Putative aminopeptidase N"/>
    <property type="match status" value="1"/>
</dbReference>
<dbReference type="InterPro" id="IPR027268">
    <property type="entry name" value="Peptidase_M4/M1_CTD_sf"/>
</dbReference>
<dbReference type="Gene3D" id="2.60.40.1730">
    <property type="entry name" value="tricorn interacting facor f3 domain"/>
    <property type="match status" value="1"/>
</dbReference>
<dbReference type="SUPFAM" id="SSF63737">
    <property type="entry name" value="Leukotriene A4 hydrolase N-terminal domain"/>
    <property type="match status" value="1"/>
</dbReference>
<dbReference type="InterPro" id="IPR042097">
    <property type="entry name" value="Aminopeptidase_N-like_N_sf"/>
</dbReference>
<dbReference type="GO" id="GO:0016020">
    <property type="term" value="C:membrane"/>
    <property type="evidence" value="ECO:0007669"/>
    <property type="project" value="TreeGrafter"/>
</dbReference>
<dbReference type="AlphaFoldDB" id="A0A6J6ISX4"/>
<organism evidence="12">
    <name type="scientific">freshwater metagenome</name>
    <dbReference type="NCBI Taxonomy" id="449393"/>
    <lineage>
        <taxon>unclassified sequences</taxon>
        <taxon>metagenomes</taxon>
        <taxon>ecological metagenomes</taxon>
    </lineage>
</organism>
<dbReference type="GO" id="GO:0008270">
    <property type="term" value="F:zinc ion binding"/>
    <property type="evidence" value="ECO:0007669"/>
    <property type="project" value="InterPro"/>
</dbReference>
<dbReference type="InterPro" id="IPR012778">
    <property type="entry name" value="Pept_M1_aminopeptidase"/>
</dbReference>
<evidence type="ECO:0000313" key="12">
    <source>
        <dbReference type="EMBL" id="CAB4627518.1"/>
    </source>
</evidence>
<gene>
    <name evidence="12" type="ORF">UFOPK1939_01024</name>
</gene>
<dbReference type="GO" id="GO:0070006">
    <property type="term" value="F:metalloaminopeptidase activity"/>
    <property type="evidence" value="ECO:0007669"/>
    <property type="project" value="TreeGrafter"/>
</dbReference>
<dbReference type="InterPro" id="IPR014782">
    <property type="entry name" value="Peptidase_M1_dom"/>
</dbReference>
<dbReference type="GO" id="GO:0043171">
    <property type="term" value="P:peptide catabolic process"/>
    <property type="evidence" value="ECO:0007669"/>
    <property type="project" value="TreeGrafter"/>
</dbReference>
<comment type="similarity">
    <text evidence="2">Belongs to the peptidase M1 family.</text>
</comment>
<dbReference type="SUPFAM" id="SSF55486">
    <property type="entry name" value="Metalloproteases ('zincins'), catalytic domain"/>
    <property type="match status" value="1"/>
</dbReference>
<feature type="domain" description="Aminopeptidase N-like N-terminal" evidence="11">
    <location>
        <begin position="22"/>
        <end position="188"/>
    </location>
</feature>
<evidence type="ECO:0000256" key="7">
    <source>
        <dbReference type="ARBA" id="ARBA00022833"/>
    </source>
</evidence>
<evidence type="ECO:0000256" key="1">
    <source>
        <dbReference type="ARBA" id="ARBA00001947"/>
    </source>
</evidence>
<evidence type="ECO:0000256" key="3">
    <source>
        <dbReference type="ARBA" id="ARBA00022438"/>
    </source>
</evidence>
<dbReference type="Pfam" id="PF11838">
    <property type="entry name" value="ERAP1_C"/>
    <property type="match status" value="1"/>
</dbReference>
<evidence type="ECO:0000256" key="4">
    <source>
        <dbReference type="ARBA" id="ARBA00022670"/>
    </source>
</evidence>
<sequence length="849" mass="93769">MSGNNLTRDEARQRARDLDISHYDVAIDLTRGAMTFGSTTTVTFAATATASFIEFTAASVNAIVLNGQELDPAVAFDGDRIALTGLTDNNVLTVEGDGVYSNTGEGLHRFVDPVDDEVYLYTQFESADAKRMFACFDQPDLKATYAFTVTAPSHWKVISNSPTPVADVLDDSKSVWSFDPTARMSTYITALVAGPYHEERGEYAGVNGTYPMGVFCRQSLAEFLDSDDIIDTAARGFELFEREFGVGYPFGKYDQLFVPEFNAGAMENAGCVTFHEDLLFRSKVTDAAYEQRSNTILHELAHMWFGNLVTMTWWDDLWLNESFAEWASHFANVRATRYTDAWTSFCNQRKAWAYRQDQLPSTHPIAADMVDLDAVRVNFDGITYAKGASALRQLVAWVGEDEFLQGVREYFAKHAWGNTELTDLLTELSAASGRDLSDWTSQWLETAGVNTLLPDFDLNTDGTYARFAVTQLPPTSPAGLEPILRSHRIAIGLYSDVNGHLEPIKRIEVDITGASSDVPELVGVQQPDLILLNDGDLTFAKIRLDQRSAQTSAERMGDVTDSLARALLWGAAWDMTRDAEMPTRQFLDLTLSAIPQEESIGVVQQGLRQVKAALDQYAEPNWRSTGLDRLATTLGDWMIAAEPGSDRQLAFVRSFVSASTTDEQLQRVEDILEGAEVLPGLTLDTDLRWALLQRLVSAGRSDLDRVTAELARDNTATGLRQAALARSSRPTAQAKAETWEAVINDASLPNAMIGSMIGGFLHPDQVELLNPYVEKYFAIAANIWNVRTHEIAQDILMGLFPVYSVHQSTVDAADAFLARTDLEPTVRRLVSEGRDSTVRALNARACDGS</sequence>
<dbReference type="Pfam" id="PF01433">
    <property type="entry name" value="Peptidase_M1"/>
    <property type="match status" value="1"/>
</dbReference>
<dbReference type="CDD" id="cd09602">
    <property type="entry name" value="M1_APN"/>
    <property type="match status" value="1"/>
</dbReference>
<dbReference type="GO" id="GO:0005615">
    <property type="term" value="C:extracellular space"/>
    <property type="evidence" value="ECO:0007669"/>
    <property type="project" value="TreeGrafter"/>
</dbReference>
<keyword evidence="3" id="KW-0031">Aminopeptidase</keyword>
<dbReference type="PANTHER" id="PTHR11533">
    <property type="entry name" value="PROTEASE M1 ZINC METALLOPROTEASE"/>
    <property type="match status" value="1"/>
</dbReference>
<evidence type="ECO:0000256" key="5">
    <source>
        <dbReference type="ARBA" id="ARBA00022723"/>
    </source>
</evidence>
<dbReference type="InterPro" id="IPR050344">
    <property type="entry name" value="Peptidase_M1_aminopeptidases"/>
</dbReference>
<feature type="domain" description="ERAP1-like C-terminal" evidence="10">
    <location>
        <begin position="529"/>
        <end position="837"/>
    </location>
</feature>
<dbReference type="NCBIfam" id="TIGR02412">
    <property type="entry name" value="pepN_strep_liv"/>
    <property type="match status" value="1"/>
</dbReference>
<evidence type="ECO:0000259" key="10">
    <source>
        <dbReference type="Pfam" id="PF11838"/>
    </source>
</evidence>
<keyword evidence="6" id="KW-0378">Hydrolase</keyword>
<reference evidence="12" key="1">
    <citation type="submission" date="2020-05" db="EMBL/GenBank/DDBJ databases">
        <authorList>
            <person name="Chiriac C."/>
            <person name="Salcher M."/>
            <person name="Ghai R."/>
            <person name="Kavagutti S V."/>
        </authorList>
    </citation>
    <scope>NUCLEOTIDE SEQUENCE</scope>
</reference>
<name>A0A6J6ISX4_9ZZZZ</name>
<evidence type="ECO:0000256" key="6">
    <source>
        <dbReference type="ARBA" id="ARBA00022801"/>
    </source>
</evidence>
<protein>
    <submittedName>
        <fullName evidence="12">Unannotated protein</fullName>
    </submittedName>
</protein>
<comment type="cofactor">
    <cofactor evidence="1">
        <name>Zn(2+)</name>
        <dbReference type="ChEBI" id="CHEBI:29105"/>
    </cofactor>
</comment>
<keyword evidence="5" id="KW-0479">Metal-binding</keyword>
<accession>A0A6J6ISX4</accession>
<evidence type="ECO:0000259" key="11">
    <source>
        <dbReference type="Pfam" id="PF17900"/>
    </source>
</evidence>
<dbReference type="FunFam" id="1.10.390.10:FF:000004">
    <property type="entry name" value="Aminopeptidase N"/>
    <property type="match status" value="1"/>
</dbReference>
<dbReference type="PANTHER" id="PTHR11533:SF174">
    <property type="entry name" value="PUROMYCIN-SENSITIVE AMINOPEPTIDASE-RELATED"/>
    <property type="match status" value="1"/>
</dbReference>
<dbReference type="EMBL" id="CAEZVF010000178">
    <property type="protein sequence ID" value="CAB4627518.1"/>
    <property type="molecule type" value="Genomic_DNA"/>
</dbReference>
<keyword evidence="8" id="KW-0482">Metalloprotease</keyword>
<feature type="domain" description="Peptidase M1 membrane alanine aminopeptidase" evidence="9">
    <location>
        <begin position="231"/>
        <end position="443"/>
    </location>
</feature>
<evidence type="ECO:0000256" key="2">
    <source>
        <dbReference type="ARBA" id="ARBA00010136"/>
    </source>
</evidence>
<keyword evidence="7" id="KW-0862">Zinc</keyword>
<dbReference type="InterPro" id="IPR045357">
    <property type="entry name" value="Aminopeptidase_N-like_N"/>
</dbReference>